<comment type="caution">
    <text evidence="8">The sequence shown here is derived from an EMBL/GenBank/DDBJ whole genome shotgun (WGS) entry which is preliminary data.</text>
</comment>
<keyword evidence="4 6" id="KW-0472">Membrane</keyword>
<keyword evidence="9" id="KW-1185">Reference proteome</keyword>
<evidence type="ECO:0000256" key="3">
    <source>
        <dbReference type="ARBA" id="ARBA00022989"/>
    </source>
</evidence>
<dbReference type="EMBL" id="LVVM01000522">
    <property type="protein sequence ID" value="OJA20555.1"/>
    <property type="molecule type" value="Genomic_DNA"/>
</dbReference>
<evidence type="ECO:0000256" key="6">
    <source>
        <dbReference type="SAM" id="Phobius"/>
    </source>
</evidence>
<evidence type="ECO:0008006" key="10">
    <source>
        <dbReference type="Google" id="ProtNLM"/>
    </source>
</evidence>
<dbReference type="GO" id="GO:0071944">
    <property type="term" value="C:cell periphery"/>
    <property type="evidence" value="ECO:0007669"/>
    <property type="project" value="UniProtKB-ARBA"/>
</dbReference>
<evidence type="ECO:0000313" key="8">
    <source>
        <dbReference type="EMBL" id="OJA20555.1"/>
    </source>
</evidence>
<proteinExistence type="predicted"/>
<feature type="region of interest" description="Disordered" evidence="5">
    <location>
        <begin position="273"/>
        <end position="294"/>
    </location>
</feature>
<evidence type="ECO:0000256" key="4">
    <source>
        <dbReference type="ARBA" id="ARBA00023136"/>
    </source>
</evidence>
<feature type="chain" id="PRO_5009649662" description="Mid2 domain-containing protein" evidence="7">
    <location>
        <begin position="26"/>
        <end position="322"/>
    </location>
</feature>
<comment type="subcellular location">
    <subcellularLocation>
        <location evidence="1">Membrane</location>
        <topology evidence="1">Single-pass membrane protein</topology>
    </subcellularLocation>
</comment>
<keyword evidence="2 6" id="KW-0812">Transmembrane</keyword>
<evidence type="ECO:0000256" key="2">
    <source>
        <dbReference type="ARBA" id="ARBA00022692"/>
    </source>
</evidence>
<dbReference type="OrthoDB" id="2526171at2759"/>
<feature type="compositionally biased region" description="Low complexity" evidence="5">
    <location>
        <begin position="277"/>
        <end position="292"/>
    </location>
</feature>
<organism evidence="8 9">
    <name type="scientific">Rhizopogon vesiculosus</name>
    <dbReference type="NCBI Taxonomy" id="180088"/>
    <lineage>
        <taxon>Eukaryota</taxon>
        <taxon>Fungi</taxon>
        <taxon>Dikarya</taxon>
        <taxon>Basidiomycota</taxon>
        <taxon>Agaricomycotina</taxon>
        <taxon>Agaricomycetes</taxon>
        <taxon>Agaricomycetidae</taxon>
        <taxon>Boletales</taxon>
        <taxon>Suillineae</taxon>
        <taxon>Rhizopogonaceae</taxon>
        <taxon>Rhizopogon</taxon>
    </lineage>
</organism>
<feature type="transmembrane region" description="Helical" evidence="6">
    <location>
        <begin position="213"/>
        <end position="237"/>
    </location>
</feature>
<evidence type="ECO:0000256" key="5">
    <source>
        <dbReference type="SAM" id="MobiDB-lite"/>
    </source>
</evidence>
<dbReference type="Proteomes" id="UP000183567">
    <property type="component" value="Unassembled WGS sequence"/>
</dbReference>
<accession>A0A1J8QKZ8</accession>
<dbReference type="AlphaFoldDB" id="A0A1J8QKZ8"/>
<reference evidence="8 9" key="1">
    <citation type="submission" date="2016-03" db="EMBL/GenBank/DDBJ databases">
        <title>Comparative genomics of the ectomycorrhizal sister species Rhizopogon vinicolor and Rhizopogon vesiculosus (Basidiomycota: Boletales) reveals a divergence of the mating type B locus.</title>
        <authorList>
            <person name="Mujic A.B."/>
            <person name="Kuo A."/>
            <person name="Tritt A."/>
            <person name="Lipzen A."/>
            <person name="Chen C."/>
            <person name="Johnson J."/>
            <person name="Sharma A."/>
            <person name="Barry K."/>
            <person name="Grigoriev I.V."/>
            <person name="Spatafora J.W."/>
        </authorList>
    </citation>
    <scope>NUCLEOTIDE SEQUENCE [LARGE SCALE GENOMIC DNA]</scope>
    <source>
        <strain evidence="8 9">AM-OR11-056</strain>
    </source>
</reference>
<evidence type="ECO:0000313" key="9">
    <source>
        <dbReference type="Proteomes" id="UP000183567"/>
    </source>
</evidence>
<keyword evidence="7" id="KW-0732">Signal</keyword>
<feature type="signal peptide" evidence="7">
    <location>
        <begin position="1"/>
        <end position="25"/>
    </location>
</feature>
<dbReference type="STRING" id="180088.A0A1J8QKZ8"/>
<keyword evidence="3 6" id="KW-1133">Transmembrane helix</keyword>
<sequence>MSLTNVWSLMVVLVVTAVAPRGAFAQPGSTTVTCLSSFDWMNNSLGQNPCLVTSYLASECLNDTLTITPITSSGPPMNPNLDPTSYDYVSDCLCSTVTYSMYGACHACQNATVETWSVWSFNCSASLTHLSVYPLNIPNGTAIPHWAYLDVVTDDMFNATAAQLDAGSPESTSTQVQFITSIISSTTSVSASLTSSSTTQSPSSTPKSSNVRAIAGGVVGGVIAVIAIAGIVAWFFVRRRRSTKASSTAFGDSSVGPGCTPSVYMTQELRLYDPDDPSTFPTSPPSGATPTTIGNVYQKPSIPSLVYSHSTGTGRYSGVPEL</sequence>
<dbReference type="InterPro" id="IPR051694">
    <property type="entry name" value="Immunoregulatory_rcpt-like"/>
</dbReference>
<evidence type="ECO:0000256" key="7">
    <source>
        <dbReference type="SAM" id="SignalP"/>
    </source>
</evidence>
<dbReference type="PANTHER" id="PTHR15549">
    <property type="entry name" value="PAIRED IMMUNOGLOBULIN-LIKE TYPE 2 RECEPTOR"/>
    <property type="match status" value="1"/>
</dbReference>
<dbReference type="GO" id="GO:0016020">
    <property type="term" value="C:membrane"/>
    <property type="evidence" value="ECO:0007669"/>
    <property type="project" value="UniProtKB-SubCell"/>
</dbReference>
<evidence type="ECO:0000256" key="1">
    <source>
        <dbReference type="ARBA" id="ARBA00004167"/>
    </source>
</evidence>
<dbReference type="Gene3D" id="1.20.5.510">
    <property type="entry name" value="Single helix bin"/>
    <property type="match status" value="1"/>
</dbReference>
<protein>
    <recommendedName>
        <fullName evidence="10">Mid2 domain-containing protein</fullName>
    </recommendedName>
</protein>
<name>A0A1J8QKZ8_9AGAM</name>
<gene>
    <name evidence="8" type="ORF">AZE42_13175</name>
</gene>